<dbReference type="Pfam" id="PF00072">
    <property type="entry name" value="Response_reg"/>
    <property type="match status" value="1"/>
</dbReference>
<keyword evidence="1 2" id="KW-0597">Phosphoprotein</keyword>
<dbReference type="CDD" id="cd00156">
    <property type="entry name" value="REC"/>
    <property type="match status" value="1"/>
</dbReference>
<dbReference type="PANTHER" id="PTHR44591">
    <property type="entry name" value="STRESS RESPONSE REGULATOR PROTEIN 1"/>
    <property type="match status" value="1"/>
</dbReference>
<dbReference type="EMBL" id="VTOU01000003">
    <property type="protein sequence ID" value="TZG26206.1"/>
    <property type="molecule type" value="Genomic_DNA"/>
</dbReference>
<feature type="modified residue" description="4-aspartylphosphate" evidence="2">
    <location>
        <position position="64"/>
    </location>
</feature>
<dbReference type="PROSITE" id="PS50110">
    <property type="entry name" value="RESPONSE_REGULATORY"/>
    <property type="match status" value="1"/>
</dbReference>
<gene>
    <name evidence="4" type="ORF">FYJ91_14760</name>
</gene>
<dbReference type="SMART" id="SM00448">
    <property type="entry name" value="REC"/>
    <property type="match status" value="1"/>
</dbReference>
<evidence type="ECO:0000256" key="2">
    <source>
        <dbReference type="PROSITE-ProRule" id="PRU00169"/>
    </source>
</evidence>
<sequence>MTAWDGYHDDMESPACILIVEDDESVRLSLSLLLETLGLTVVSTSSGTEALAAMTRRFDIFLIDMGLPDMDGTTLAMRLRRIAPATPAIIMSADHDRLRNAAPLAVCLLEKPISAHAMTRAIRDAAPNALMLPSVGARQADGLRPPAV</sequence>
<feature type="domain" description="Response regulatory" evidence="3">
    <location>
        <begin position="16"/>
        <end position="126"/>
    </location>
</feature>
<dbReference type="InterPro" id="IPR027310">
    <property type="entry name" value="Profilin_CS"/>
</dbReference>
<accession>A0A5D9C3W7</accession>
<proteinExistence type="predicted"/>
<dbReference type="InterPro" id="IPR001789">
    <property type="entry name" value="Sig_transdc_resp-reg_receiver"/>
</dbReference>
<dbReference type="GO" id="GO:0003779">
    <property type="term" value="F:actin binding"/>
    <property type="evidence" value="ECO:0007669"/>
    <property type="project" value="InterPro"/>
</dbReference>
<dbReference type="PANTHER" id="PTHR44591:SF3">
    <property type="entry name" value="RESPONSE REGULATORY DOMAIN-CONTAINING PROTEIN"/>
    <property type="match status" value="1"/>
</dbReference>
<evidence type="ECO:0000256" key="1">
    <source>
        <dbReference type="ARBA" id="ARBA00022553"/>
    </source>
</evidence>
<dbReference type="InterPro" id="IPR011006">
    <property type="entry name" value="CheY-like_superfamily"/>
</dbReference>
<keyword evidence="5" id="KW-1185">Reference proteome</keyword>
<dbReference type="Gene3D" id="3.40.50.2300">
    <property type="match status" value="1"/>
</dbReference>
<protein>
    <submittedName>
        <fullName evidence="4">Response regulator</fullName>
    </submittedName>
</protein>
<dbReference type="GO" id="GO:0000160">
    <property type="term" value="P:phosphorelay signal transduction system"/>
    <property type="evidence" value="ECO:0007669"/>
    <property type="project" value="InterPro"/>
</dbReference>
<dbReference type="AlphaFoldDB" id="A0A5D9C3W7"/>
<name>A0A5D9C3W7_9SPHN</name>
<comment type="caution">
    <text evidence="4">The sequence shown here is derived from an EMBL/GenBank/DDBJ whole genome shotgun (WGS) entry which is preliminary data.</text>
</comment>
<evidence type="ECO:0000313" key="4">
    <source>
        <dbReference type="EMBL" id="TZG26206.1"/>
    </source>
</evidence>
<dbReference type="SUPFAM" id="SSF52172">
    <property type="entry name" value="CheY-like"/>
    <property type="match status" value="1"/>
</dbReference>
<evidence type="ECO:0000313" key="5">
    <source>
        <dbReference type="Proteomes" id="UP000322077"/>
    </source>
</evidence>
<reference evidence="4 5" key="1">
    <citation type="submission" date="2019-08" db="EMBL/GenBank/DDBJ databases">
        <authorList>
            <person name="Wang G."/>
            <person name="Xu Z."/>
        </authorList>
    </citation>
    <scope>NUCLEOTIDE SEQUENCE [LARGE SCALE GENOMIC DNA]</scope>
    <source>
        <strain evidence="4 5">ZX</strain>
    </source>
</reference>
<dbReference type="Proteomes" id="UP000322077">
    <property type="component" value="Unassembled WGS sequence"/>
</dbReference>
<dbReference type="RefSeq" id="WP_149523012.1">
    <property type="nucleotide sequence ID" value="NZ_VTOU01000003.1"/>
</dbReference>
<dbReference type="InterPro" id="IPR050595">
    <property type="entry name" value="Bact_response_regulator"/>
</dbReference>
<evidence type="ECO:0000259" key="3">
    <source>
        <dbReference type="PROSITE" id="PS50110"/>
    </source>
</evidence>
<dbReference type="PROSITE" id="PS00414">
    <property type="entry name" value="PROFILIN"/>
    <property type="match status" value="1"/>
</dbReference>
<organism evidence="4 5">
    <name type="scientific">Sphingomonas montanisoli</name>
    <dbReference type="NCBI Taxonomy" id="2606412"/>
    <lineage>
        <taxon>Bacteria</taxon>
        <taxon>Pseudomonadati</taxon>
        <taxon>Pseudomonadota</taxon>
        <taxon>Alphaproteobacteria</taxon>
        <taxon>Sphingomonadales</taxon>
        <taxon>Sphingomonadaceae</taxon>
        <taxon>Sphingomonas</taxon>
    </lineage>
</organism>